<feature type="compositionally biased region" description="Basic residues" evidence="1">
    <location>
        <begin position="567"/>
        <end position="577"/>
    </location>
</feature>
<feature type="compositionally biased region" description="Low complexity" evidence="1">
    <location>
        <begin position="710"/>
        <end position="731"/>
    </location>
</feature>
<dbReference type="Proteomes" id="UP001367676">
    <property type="component" value="Unassembled WGS sequence"/>
</dbReference>
<sequence length="1086" mass="123485">MGSSFNTAKKFFLNFHSHRQKLLADDWQPFVPNFAQERPYQQYPRSETIRQFFGKNVEAVHNSLKKSFQTSAANNIDQYAAPPALNTYNTFGLQTRPAILDKNVKDSQFLDQSSHFPLVKYQHQPLQQPQQQIHRFPAYIPPPSAQYQTINQFPPYQSQSQFSNRYENGVKQPSLLQAPARTISTSVQVFPPHPNQQNHYPNNPAAFFVPATKNENFAEDEPVTRKQSRPNDFLVNSNIPTIYGTKDPALNIAPPALKAVPFVRPEIQNHFLYEPVKATAPERFEIANNYAKQSQQEVIQPVKHAEHKFIDDMIVPSKQQIYDQLNPSKQVFEQLSHYGRPFTLPKESATEFIRQKQEKHGEPEGLIHSYSPPSGQHHHHYHHHHKKEKVKPTHHYMPLKNSGRIPVKSVSADPNYPATSENLLFDYEPGKLQGVKTVTYTPEKDIIQFNEGDVSGHPYQTSEKIIDVTPSPFLPTPTEPADSGPAFIQYEKYTTPSEEVVSRLPQNHKYSGSRNRFHLASHTTESAIQYIDDRRHPTTTTTTTTTQQSIRDTDNYYQQYETSTRKTSGRRRKPSKNKNKDYTRQKVNVYTEQTPSVDLYSTTDPVTEANYPTTRKKSHTKHTTTTESAEDNYPNYPNFADFPSVVKSTSNYPKEYQYDQYNPVQTQYSQEQHQPPHTQYAQEQYQPTHTQYSLEDTNTEEKENYPIFSASTTTRAAETTTPSTTPSPTSSVRPRLKPKYGNSTRPRFSIKDYKRTTTGSPLSTASPSSTENLLDFESEKKNNRKNLFASRLKNRTEPTTTEREDSATAEPFRKYKPRIRPSKYKTSTTTLAPETTSERVNTFKPSTIPRYRPSSTNKYFNRIRTTTEIVTNEAEDAAVASSDKKPIRTGLYSAKRSSILKPKLTTTSQPKVQEYEDDEEDEYAENEADESTSTVTNFKKNFQKYKNIATSKLDKADDVSETSIMTSSEEDSEKEKLKGSKSEVSEGAVYKVDASAPGVATGIGATGAEDESSYQDEVLELHHESEPTTTAQSSTSKVSAATAEERIDDDEGDRVSQVSSLTSIIDNSKLPASFYRKWSSTGNQNE</sequence>
<feature type="compositionally biased region" description="Acidic residues" evidence="1">
    <location>
        <begin position="915"/>
        <end position="930"/>
    </location>
</feature>
<feature type="compositionally biased region" description="Basic and acidic residues" evidence="1">
    <location>
        <begin position="973"/>
        <end position="984"/>
    </location>
</feature>
<evidence type="ECO:0000313" key="2">
    <source>
        <dbReference type="EMBL" id="KAK7584057.1"/>
    </source>
</evidence>
<dbReference type="AlphaFoldDB" id="A0AAN9Y2M6"/>
<feature type="compositionally biased region" description="Low complexity" evidence="1">
    <location>
        <begin position="826"/>
        <end position="835"/>
    </location>
</feature>
<feature type="region of interest" description="Disordered" evidence="1">
    <location>
        <begin position="356"/>
        <end position="386"/>
    </location>
</feature>
<feature type="region of interest" description="Disordered" evidence="1">
    <location>
        <begin position="599"/>
        <end position="636"/>
    </location>
</feature>
<comment type="caution">
    <text evidence="2">The sequence shown here is derived from an EMBL/GenBank/DDBJ whole genome shotgun (WGS) entry which is preliminary data.</text>
</comment>
<feature type="compositionally biased region" description="Polar residues" evidence="1">
    <location>
        <begin position="547"/>
        <end position="561"/>
    </location>
</feature>
<dbReference type="EMBL" id="JBBCAQ010000032">
    <property type="protein sequence ID" value="KAK7584057.1"/>
    <property type="molecule type" value="Genomic_DNA"/>
</dbReference>
<feature type="compositionally biased region" description="Basic and acidic residues" evidence="1">
    <location>
        <begin position="794"/>
        <end position="806"/>
    </location>
</feature>
<feature type="compositionally biased region" description="Basic and acidic residues" evidence="1">
    <location>
        <begin position="356"/>
        <end position="365"/>
    </location>
</feature>
<feature type="region of interest" description="Disordered" evidence="1">
    <location>
        <begin position="825"/>
        <end position="850"/>
    </location>
</feature>
<name>A0AAN9Y2M6_9HEMI</name>
<feature type="compositionally biased region" description="Basic residues" evidence="1">
    <location>
        <begin position="376"/>
        <end position="386"/>
    </location>
</feature>
<keyword evidence="3" id="KW-1185">Reference proteome</keyword>
<feature type="region of interest" description="Disordered" evidence="1">
    <location>
        <begin position="785"/>
        <end position="812"/>
    </location>
</feature>
<feature type="region of interest" description="Disordered" evidence="1">
    <location>
        <begin position="951"/>
        <end position="1062"/>
    </location>
</feature>
<gene>
    <name evidence="2" type="ORF">V9T40_005020</name>
</gene>
<evidence type="ECO:0000313" key="3">
    <source>
        <dbReference type="Proteomes" id="UP001367676"/>
    </source>
</evidence>
<evidence type="ECO:0000256" key="1">
    <source>
        <dbReference type="SAM" id="MobiDB-lite"/>
    </source>
</evidence>
<reference evidence="2 3" key="1">
    <citation type="submission" date="2024-03" db="EMBL/GenBank/DDBJ databases">
        <title>Adaptation during the transition from Ophiocordyceps entomopathogen to insect associate is accompanied by gene loss and intensified selection.</title>
        <authorList>
            <person name="Ward C.M."/>
            <person name="Onetto C.A."/>
            <person name="Borneman A.R."/>
        </authorList>
    </citation>
    <scope>NUCLEOTIDE SEQUENCE [LARGE SCALE GENOMIC DNA]</scope>
    <source>
        <strain evidence="2">AWRI1</strain>
        <tissue evidence="2">Single Adult Female</tissue>
    </source>
</reference>
<feature type="region of interest" description="Disordered" evidence="1">
    <location>
        <begin position="531"/>
        <end position="584"/>
    </location>
</feature>
<feature type="region of interest" description="Disordered" evidence="1">
    <location>
        <begin position="903"/>
        <end position="934"/>
    </location>
</feature>
<accession>A0AAN9Y2M6</accession>
<feature type="region of interest" description="Disordered" evidence="1">
    <location>
        <begin position="710"/>
        <end position="773"/>
    </location>
</feature>
<feature type="compositionally biased region" description="Polar residues" evidence="1">
    <location>
        <begin position="1027"/>
        <end position="1039"/>
    </location>
</feature>
<proteinExistence type="predicted"/>
<protein>
    <submittedName>
        <fullName evidence="2">Uncharacterized protein</fullName>
    </submittedName>
</protein>
<organism evidence="2 3">
    <name type="scientific">Parthenolecanium corni</name>
    <dbReference type="NCBI Taxonomy" id="536013"/>
    <lineage>
        <taxon>Eukaryota</taxon>
        <taxon>Metazoa</taxon>
        <taxon>Ecdysozoa</taxon>
        <taxon>Arthropoda</taxon>
        <taxon>Hexapoda</taxon>
        <taxon>Insecta</taxon>
        <taxon>Pterygota</taxon>
        <taxon>Neoptera</taxon>
        <taxon>Paraneoptera</taxon>
        <taxon>Hemiptera</taxon>
        <taxon>Sternorrhyncha</taxon>
        <taxon>Coccoidea</taxon>
        <taxon>Coccidae</taxon>
        <taxon>Parthenolecanium</taxon>
    </lineage>
</organism>
<feature type="compositionally biased region" description="Polar residues" evidence="1">
    <location>
        <begin position="756"/>
        <end position="772"/>
    </location>
</feature>
<feature type="compositionally biased region" description="Acidic residues" evidence="1">
    <location>
        <begin position="1008"/>
        <end position="1018"/>
    </location>
</feature>